<dbReference type="EMBL" id="WVHS01000003">
    <property type="protein sequence ID" value="MXV16665.1"/>
    <property type="molecule type" value="Genomic_DNA"/>
</dbReference>
<dbReference type="Proteomes" id="UP000451233">
    <property type="component" value="Unassembled WGS sequence"/>
</dbReference>
<evidence type="ECO:0000313" key="3">
    <source>
        <dbReference type="EMBL" id="MXV16665.1"/>
    </source>
</evidence>
<dbReference type="Gene3D" id="3.90.50.10">
    <property type="entry name" value="Photosynthetic Reaction Center, subunit H, domain 2"/>
    <property type="match status" value="1"/>
</dbReference>
<organism evidence="3 4">
    <name type="scientific">Hufsiella ginkgonis</name>
    <dbReference type="NCBI Taxonomy" id="2695274"/>
    <lineage>
        <taxon>Bacteria</taxon>
        <taxon>Pseudomonadati</taxon>
        <taxon>Bacteroidota</taxon>
        <taxon>Sphingobacteriia</taxon>
        <taxon>Sphingobacteriales</taxon>
        <taxon>Sphingobacteriaceae</taxon>
        <taxon>Hufsiella</taxon>
    </lineage>
</organism>
<keyword evidence="4" id="KW-1185">Reference proteome</keyword>
<gene>
    <name evidence="3" type="ORF">GS398_15285</name>
</gene>
<dbReference type="RefSeq" id="WP_160907643.1">
    <property type="nucleotide sequence ID" value="NZ_WVHS01000003.1"/>
</dbReference>
<name>A0A7K1Y0B1_9SPHI</name>
<dbReference type="Pfam" id="PF05239">
    <property type="entry name" value="PRC"/>
    <property type="match status" value="1"/>
</dbReference>
<feature type="region of interest" description="Disordered" evidence="1">
    <location>
        <begin position="175"/>
        <end position="210"/>
    </location>
</feature>
<feature type="region of interest" description="Disordered" evidence="1">
    <location>
        <begin position="1"/>
        <end position="26"/>
    </location>
</feature>
<evidence type="ECO:0000313" key="4">
    <source>
        <dbReference type="Proteomes" id="UP000451233"/>
    </source>
</evidence>
<accession>A0A7K1Y0B1</accession>
<reference evidence="3 4" key="1">
    <citation type="submission" date="2019-11" db="EMBL/GenBank/DDBJ databases">
        <title>Pedobacter sp. HMF7056 Genome sequencing and assembly.</title>
        <authorList>
            <person name="Kang H."/>
            <person name="Kim H."/>
            <person name="Joh K."/>
        </authorList>
    </citation>
    <scope>NUCLEOTIDE SEQUENCE [LARGE SCALE GENOMIC DNA]</scope>
    <source>
        <strain evidence="3 4">HMF7056</strain>
    </source>
</reference>
<feature type="compositionally biased region" description="Basic and acidic residues" evidence="1">
    <location>
        <begin position="200"/>
        <end position="210"/>
    </location>
</feature>
<dbReference type="InterPro" id="IPR011033">
    <property type="entry name" value="PRC_barrel-like_sf"/>
</dbReference>
<dbReference type="InterPro" id="IPR014747">
    <property type="entry name" value="Bac_photo_RC_H_C"/>
</dbReference>
<comment type="caution">
    <text evidence="3">The sequence shown here is derived from an EMBL/GenBank/DDBJ whole genome shotgun (WGS) entry which is preliminary data.</text>
</comment>
<dbReference type="InterPro" id="IPR027275">
    <property type="entry name" value="PRC-brl_dom"/>
</dbReference>
<dbReference type="GO" id="GO:0030077">
    <property type="term" value="C:plasma membrane light-harvesting complex"/>
    <property type="evidence" value="ECO:0007669"/>
    <property type="project" value="InterPro"/>
</dbReference>
<dbReference type="GO" id="GO:0019684">
    <property type="term" value="P:photosynthesis, light reaction"/>
    <property type="evidence" value="ECO:0007669"/>
    <property type="project" value="InterPro"/>
</dbReference>
<feature type="domain" description="PRC-barrel" evidence="2">
    <location>
        <begin position="26"/>
        <end position="95"/>
    </location>
</feature>
<dbReference type="SUPFAM" id="SSF50346">
    <property type="entry name" value="PRC-barrel domain"/>
    <property type="match status" value="1"/>
</dbReference>
<evidence type="ECO:0000259" key="2">
    <source>
        <dbReference type="Pfam" id="PF05239"/>
    </source>
</evidence>
<proteinExistence type="predicted"/>
<evidence type="ECO:0000256" key="1">
    <source>
        <dbReference type="SAM" id="MobiDB-lite"/>
    </source>
</evidence>
<protein>
    <recommendedName>
        <fullName evidence="2">PRC-barrel domain-containing protein</fullName>
    </recommendedName>
</protein>
<sequence length="210" mass="23624">MEEHVTNNPRLEELGGSDFEIKDGQPDVRGWEVKDETGMKIGDVEDLLFDPSSRKVRYLVVDTDESDLERPDDNNLVLIPIGLAELHESEDEVILPGILPEQLVALPPYEAGNVTPVFEAQTRSILIGAAVGDTLAHIDDDFYSHTHFDEEKFYGSRMANVPVEENFENDAAMANEETIIIPEPEEGEPSPQERYPNSAQERDEDKKDLF</sequence>
<dbReference type="AlphaFoldDB" id="A0A7K1Y0B1"/>